<name>A0A1X2GUQ4_9FUNG</name>
<gene>
    <name evidence="2" type="ORF">DM01DRAFT_1128255</name>
</gene>
<feature type="compositionally biased region" description="Polar residues" evidence="1">
    <location>
        <begin position="207"/>
        <end position="234"/>
    </location>
</feature>
<dbReference type="AlphaFoldDB" id="A0A1X2GUQ4"/>
<dbReference type="Proteomes" id="UP000242146">
    <property type="component" value="Unassembled WGS sequence"/>
</dbReference>
<dbReference type="GO" id="GO:0030036">
    <property type="term" value="P:actin cytoskeleton organization"/>
    <property type="evidence" value="ECO:0007669"/>
    <property type="project" value="TreeGrafter"/>
</dbReference>
<keyword evidence="3" id="KW-1185">Reference proteome</keyword>
<evidence type="ECO:0000256" key="1">
    <source>
        <dbReference type="SAM" id="MobiDB-lite"/>
    </source>
</evidence>
<dbReference type="GO" id="GO:0003779">
    <property type="term" value="F:actin binding"/>
    <property type="evidence" value="ECO:0007669"/>
    <property type="project" value="TreeGrafter"/>
</dbReference>
<evidence type="ECO:0000313" key="2">
    <source>
        <dbReference type="EMBL" id="ORX61709.1"/>
    </source>
</evidence>
<feature type="compositionally biased region" description="Polar residues" evidence="1">
    <location>
        <begin position="154"/>
        <end position="173"/>
    </location>
</feature>
<feature type="compositionally biased region" description="Low complexity" evidence="1">
    <location>
        <begin position="255"/>
        <end position="266"/>
    </location>
</feature>
<feature type="region of interest" description="Disordered" evidence="1">
    <location>
        <begin position="293"/>
        <end position="325"/>
    </location>
</feature>
<dbReference type="EMBL" id="MCGT01000003">
    <property type="protein sequence ID" value="ORX61709.1"/>
    <property type="molecule type" value="Genomic_DNA"/>
</dbReference>
<proteinExistence type="predicted"/>
<dbReference type="STRING" id="101127.A0A1X2GUQ4"/>
<sequence length="394" mass="42605">MSPVRRKPRPPPSARPQSMMVPPPNNVDLSEVPRPFVKERRPSVTSISSTTSSIQSNMSTATASNKKSFSKRLRHVFSMNNMRASSSTKSNASASSSTSDVSSIQTMPSLEDDDPQASPRPSLRRRSLASLTSLFKSSTSSLSLASPTSRRPSVQSNLNDSTLDASDVNTPEQVSPATPTSPPAPLTDEKGRPVLRVDTSRAVRNGSAKTIPSAVTATASPSTVPLDTPSSATRSPADPASGLPRSTHDLPSPSPSSSSTSSITSPSLLHAFDDDEELAKIIDQQAASQQPRFLGNHYGMPMTHGSPRLKPTASSSSSSLVHDPSGRRRLQFCPKVQVHETYSAMDYDRRCDTNVTCQKLTPNLAMKIKQELNEYKLTDMEVHVDSRQYTHFFL</sequence>
<protein>
    <submittedName>
        <fullName evidence="2">Uncharacterized protein</fullName>
    </submittedName>
</protein>
<comment type="caution">
    <text evidence="2">The sequence shown here is derived from an EMBL/GenBank/DDBJ whole genome shotgun (WGS) entry which is preliminary data.</text>
</comment>
<feature type="compositionally biased region" description="Low complexity" evidence="1">
    <location>
        <begin position="128"/>
        <end position="153"/>
    </location>
</feature>
<dbReference type="OrthoDB" id="5563016at2759"/>
<feature type="compositionally biased region" description="Low complexity" evidence="1">
    <location>
        <begin position="84"/>
        <end position="103"/>
    </location>
</feature>
<dbReference type="PANTHER" id="PTHR12751">
    <property type="entry name" value="PHOSPHATASE AND ACTIN REGULATOR PHACTR"/>
    <property type="match status" value="1"/>
</dbReference>
<feature type="compositionally biased region" description="Low complexity" evidence="1">
    <location>
        <begin position="43"/>
        <end position="60"/>
    </location>
</feature>
<reference evidence="2 3" key="1">
    <citation type="submission" date="2016-07" db="EMBL/GenBank/DDBJ databases">
        <title>Pervasive Adenine N6-methylation of Active Genes in Fungi.</title>
        <authorList>
            <consortium name="DOE Joint Genome Institute"/>
            <person name="Mondo S.J."/>
            <person name="Dannebaum R.O."/>
            <person name="Kuo R.C."/>
            <person name="Labutti K."/>
            <person name="Haridas S."/>
            <person name="Kuo A."/>
            <person name="Salamov A."/>
            <person name="Ahrendt S.R."/>
            <person name="Lipzen A."/>
            <person name="Sullivan W."/>
            <person name="Andreopoulos W.B."/>
            <person name="Clum A."/>
            <person name="Lindquist E."/>
            <person name="Daum C."/>
            <person name="Ramamoorthy G.K."/>
            <person name="Gryganskyi A."/>
            <person name="Culley D."/>
            <person name="Magnuson J.K."/>
            <person name="James T.Y."/>
            <person name="O'Malley M.A."/>
            <person name="Stajich J.E."/>
            <person name="Spatafora J.W."/>
            <person name="Visel A."/>
            <person name="Grigoriev I.V."/>
        </authorList>
    </citation>
    <scope>NUCLEOTIDE SEQUENCE [LARGE SCALE GENOMIC DNA]</scope>
    <source>
        <strain evidence="2 3">NRRL 3301</strain>
    </source>
</reference>
<evidence type="ECO:0000313" key="3">
    <source>
        <dbReference type="Proteomes" id="UP000242146"/>
    </source>
</evidence>
<organism evidence="2 3">
    <name type="scientific">Hesseltinella vesiculosa</name>
    <dbReference type="NCBI Taxonomy" id="101127"/>
    <lineage>
        <taxon>Eukaryota</taxon>
        <taxon>Fungi</taxon>
        <taxon>Fungi incertae sedis</taxon>
        <taxon>Mucoromycota</taxon>
        <taxon>Mucoromycotina</taxon>
        <taxon>Mucoromycetes</taxon>
        <taxon>Mucorales</taxon>
        <taxon>Cunninghamellaceae</taxon>
        <taxon>Hesseltinella</taxon>
    </lineage>
</organism>
<accession>A0A1X2GUQ4</accession>
<dbReference type="PANTHER" id="PTHR12751:SF18">
    <property type="entry name" value="PHOSPHATASE AND ACTIN REGULATOR 1"/>
    <property type="match status" value="1"/>
</dbReference>
<feature type="region of interest" description="Disordered" evidence="1">
    <location>
        <begin position="1"/>
        <end position="266"/>
    </location>
</feature>